<dbReference type="GO" id="GO:0052861">
    <property type="term" value="F:endo-1,3(4)-beta-glucanase activity"/>
    <property type="evidence" value="ECO:0007669"/>
    <property type="project" value="InterPro"/>
</dbReference>
<dbReference type="AlphaFoldDB" id="A0AAE0EZQ2"/>
<gene>
    <name evidence="10" type="ORF">CYMTET_44348</name>
</gene>
<dbReference type="PROSITE" id="PS52008">
    <property type="entry name" value="GH81"/>
    <property type="match status" value="1"/>
</dbReference>
<evidence type="ECO:0000256" key="8">
    <source>
        <dbReference type="ARBA" id="ARBA00023326"/>
    </source>
</evidence>
<comment type="caution">
    <text evidence="10">The sequence shown here is derived from an EMBL/GenBank/DDBJ whole genome shotgun (WGS) entry which is preliminary data.</text>
</comment>
<dbReference type="PANTHER" id="PTHR31983">
    <property type="entry name" value="ENDO-1,3(4)-BETA-GLUCANASE 1"/>
    <property type="match status" value="1"/>
</dbReference>
<feature type="domain" description="Glycosyl hydrolase family 81 C-terminal" evidence="9">
    <location>
        <begin position="643"/>
        <end position="940"/>
    </location>
</feature>
<organism evidence="10 11">
    <name type="scientific">Cymbomonas tetramitiformis</name>
    <dbReference type="NCBI Taxonomy" id="36881"/>
    <lineage>
        <taxon>Eukaryota</taxon>
        <taxon>Viridiplantae</taxon>
        <taxon>Chlorophyta</taxon>
        <taxon>Pyramimonadophyceae</taxon>
        <taxon>Pyramimonadales</taxon>
        <taxon>Pyramimonadaceae</taxon>
        <taxon>Cymbomonas</taxon>
    </lineage>
</organism>
<keyword evidence="8" id="KW-0624">Polysaccharide degradation</keyword>
<dbReference type="InterPro" id="IPR040720">
    <property type="entry name" value="GH81_C"/>
</dbReference>
<evidence type="ECO:0000256" key="3">
    <source>
        <dbReference type="ARBA" id="ARBA00012780"/>
    </source>
</evidence>
<dbReference type="EC" id="3.2.1.39" evidence="3"/>
<dbReference type="EMBL" id="LGRX02030095">
    <property type="protein sequence ID" value="KAK3246127.1"/>
    <property type="molecule type" value="Genomic_DNA"/>
</dbReference>
<comment type="catalytic activity">
    <reaction evidence="1">
        <text>Hydrolysis of (1-&gt;3)-beta-D-glucosidic linkages in (1-&gt;3)-beta-D-glucans.</text>
        <dbReference type="EC" id="3.2.1.39"/>
    </reaction>
</comment>
<dbReference type="GO" id="GO:0042973">
    <property type="term" value="F:glucan endo-1,3-beta-D-glucosidase activity"/>
    <property type="evidence" value="ECO:0007669"/>
    <property type="project" value="UniProtKB-EC"/>
</dbReference>
<sequence length="954" mass="108238">MLADDYNSETDWRVTPTHSFMSKVAVEAAESYETDEVGMGYVSSVPYHVRVLENVDGKHPEYPRPDAKSMDPIYLDGHNESVHAEWNVGNFTGWCFGYIRAAKDELFNYETSELELNESVRYARGTDEGVDFQSVFSEYPARMHDMCVRFNSTVTVKSANNITDSGSDLHGQVVFSNGAVLHLTRGSPVITMELPAGEEATVTPLFYDLALAPPSHYEAGRSALVESACDTLRDNEEPYAEDVVMWSDTNTSYYKDSRGTSYQYGYLMQHFSSTHDIRCKPSYEEYEESEGHSTFSNVSDTTCVVKTNSGLAGSMQKACCNCCPAQCYATVTAEPDAPALLRFAFYTNPSSVQTLLNYSEYYVAGAEVLIEEETNHLVYEYKTKPTSDPTQPAVVDETRRVLLGAMHHHVAAWAHGEFPEMSVYNHNRSFQCYDDPAQPRICKDIMRHVGDASYVRGAHDGRLHYTDMTVWHMDAIDPEVPSPNSTLDALSASQRDEICQIFAKEEHEFQSDDTHLYYLGKYTYRMARVLRIAEHFECGSDTNRTSLRERLHYGLMRFLDGKYPYYKQNGASVDGEDVCYDSGQCAGLCDHGCVHKNGLRYDDNGWGGMIMDGNYGYQDNTTENDCERAYNETKESTWCTPIADDRQNDYGHKHYNDHHYHFGYMIASIALYADGHPDFLDEAPLSPSCPNGTGDSCPTVKQKTLTLVKEIANHDHTDPYFPQARHKDMYDWASWAGAIEVFNDDLRDQEATVEGYVGYYGAELLAKLLGDNELILWTRLLRGTDQRGWNSYRWFLPEVGYAPEERFGGVTSYSEIGLVAKVTELKWSSALYWSCDPNCYPQRFACWIAINVLPLIPGVTEQYYSPEWAEHIKHSLGDPALEAQDCGDENTIQVLHQVWRNYVHAFNALTKSDTHLHRQRFTNETLSSNNTYLDNGMSRMDTLVWFFTIENSSD</sequence>
<keyword evidence="7" id="KW-0961">Cell wall biogenesis/degradation</keyword>
<evidence type="ECO:0000256" key="7">
    <source>
        <dbReference type="ARBA" id="ARBA00023316"/>
    </source>
</evidence>
<comment type="similarity">
    <text evidence="2">Belongs to the glycosyl hydrolase 81 family.</text>
</comment>
<reference evidence="10 11" key="1">
    <citation type="journal article" date="2015" name="Genome Biol. Evol.">
        <title>Comparative Genomics of a Bacterivorous Green Alga Reveals Evolutionary Causalities and Consequences of Phago-Mixotrophic Mode of Nutrition.</title>
        <authorList>
            <person name="Burns J.A."/>
            <person name="Paasch A."/>
            <person name="Narechania A."/>
            <person name="Kim E."/>
        </authorList>
    </citation>
    <scope>NUCLEOTIDE SEQUENCE [LARGE SCALE GENOMIC DNA]</scope>
    <source>
        <strain evidence="10 11">PLY_AMNH</strain>
    </source>
</reference>
<keyword evidence="4" id="KW-0378">Hydrolase</keyword>
<evidence type="ECO:0000313" key="11">
    <source>
        <dbReference type="Proteomes" id="UP001190700"/>
    </source>
</evidence>
<keyword evidence="6" id="KW-0326">Glycosidase</keyword>
<evidence type="ECO:0000256" key="4">
    <source>
        <dbReference type="ARBA" id="ARBA00022801"/>
    </source>
</evidence>
<dbReference type="GO" id="GO:0071555">
    <property type="term" value="P:cell wall organization"/>
    <property type="evidence" value="ECO:0007669"/>
    <property type="project" value="UniProtKB-KW"/>
</dbReference>
<accession>A0AAE0EZQ2</accession>
<evidence type="ECO:0000256" key="2">
    <source>
        <dbReference type="ARBA" id="ARBA00010730"/>
    </source>
</evidence>
<dbReference type="GO" id="GO:0000272">
    <property type="term" value="P:polysaccharide catabolic process"/>
    <property type="evidence" value="ECO:0007669"/>
    <property type="project" value="UniProtKB-KW"/>
</dbReference>
<evidence type="ECO:0000256" key="6">
    <source>
        <dbReference type="ARBA" id="ARBA00023295"/>
    </source>
</evidence>
<protein>
    <recommendedName>
        <fullName evidence="3">glucan endo-1,3-beta-D-glucosidase</fullName>
        <ecNumber evidence="3">3.2.1.39</ecNumber>
    </recommendedName>
</protein>
<name>A0AAE0EZQ2_9CHLO</name>
<evidence type="ECO:0000256" key="1">
    <source>
        <dbReference type="ARBA" id="ARBA00000382"/>
    </source>
</evidence>
<evidence type="ECO:0000259" key="9">
    <source>
        <dbReference type="Pfam" id="PF17652"/>
    </source>
</evidence>
<keyword evidence="5" id="KW-0119">Carbohydrate metabolism</keyword>
<keyword evidence="11" id="KW-1185">Reference proteome</keyword>
<evidence type="ECO:0000313" key="10">
    <source>
        <dbReference type="EMBL" id="KAK3246127.1"/>
    </source>
</evidence>
<dbReference type="Proteomes" id="UP001190700">
    <property type="component" value="Unassembled WGS sequence"/>
</dbReference>
<dbReference type="PANTHER" id="PTHR31983:SF0">
    <property type="entry name" value="GLUCAN ENDO-1,3-BETA-D-GLUCOSIDASE 2"/>
    <property type="match status" value="1"/>
</dbReference>
<dbReference type="InterPro" id="IPR005200">
    <property type="entry name" value="Endo-beta-glucanase"/>
</dbReference>
<proteinExistence type="inferred from homology"/>
<evidence type="ECO:0000256" key="5">
    <source>
        <dbReference type="ARBA" id="ARBA00023277"/>
    </source>
</evidence>
<dbReference type="Pfam" id="PF17652">
    <property type="entry name" value="Glyco_hydro81C"/>
    <property type="match status" value="1"/>
</dbReference>